<dbReference type="InterPro" id="IPR014144">
    <property type="entry name" value="LigD_PE_domain"/>
</dbReference>
<dbReference type="GO" id="GO:0003910">
    <property type="term" value="F:DNA ligase (ATP) activity"/>
    <property type="evidence" value="ECO:0007669"/>
    <property type="project" value="UniProtKB-EC"/>
</dbReference>
<dbReference type="Pfam" id="PF04679">
    <property type="entry name" value="DNA_ligase_A_C"/>
    <property type="match status" value="1"/>
</dbReference>
<evidence type="ECO:0000256" key="14">
    <source>
        <dbReference type="ARBA" id="ARBA00023125"/>
    </source>
</evidence>
<evidence type="ECO:0000256" key="2">
    <source>
        <dbReference type="ARBA" id="ARBA00012727"/>
    </source>
</evidence>
<dbReference type="EC" id="6.5.1.1" evidence="2"/>
<evidence type="ECO:0000256" key="4">
    <source>
        <dbReference type="ARBA" id="ARBA00022679"/>
    </source>
</evidence>
<keyword evidence="6" id="KW-0540">Nuclease</keyword>
<dbReference type="InterPro" id="IPR014145">
    <property type="entry name" value="LigD_pol_dom"/>
</dbReference>
<dbReference type="NCBIfam" id="TIGR02779">
    <property type="entry name" value="NHEJ_ligase_lig"/>
    <property type="match status" value="1"/>
</dbReference>
<keyword evidence="24" id="KW-1185">Reference proteome</keyword>
<keyword evidence="12" id="KW-0067">ATP-binding</keyword>
<dbReference type="InterPro" id="IPR012309">
    <property type="entry name" value="DNA_ligase_ATP-dep_C"/>
</dbReference>
<dbReference type="PANTHER" id="PTHR42705">
    <property type="entry name" value="BIFUNCTIONAL NON-HOMOLOGOUS END JOINING PROTEIN LIGD"/>
    <property type="match status" value="1"/>
</dbReference>
<evidence type="ECO:0000256" key="12">
    <source>
        <dbReference type="ARBA" id="ARBA00022840"/>
    </source>
</evidence>
<evidence type="ECO:0000256" key="16">
    <source>
        <dbReference type="ARBA" id="ARBA00023204"/>
    </source>
</evidence>
<feature type="domain" description="ATP-dependent DNA ligase family profile" evidence="22">
    <location>
        <begin position="318"/>
        <end position="409"/>
    </location>
</feature>
<feature type="compositionally biased region" description="Basic and acidic residues" evidence="21">
    <location>
        <begin position="552"/>
        <end position="561"/>
    </location>
</feature>
<dbReference type="Gene3D" id="3.30.470.30">
    <property type="entry name" value="DNA ligase/mRNA capping enzyme"/>
    <property type="match status" value="1"/>
</dbReference>
<dbReference type="Proteomes" id="UP000294862">
    <property type="component" value="Unassembled WGS sequence"/>
</dbReference>
<dbReference type="Pfam" id="PF01068">
    <property type="entry name" value="DNA_ligase_A_M"/>
    <property type="match status" value="1"/>
</dbReference>
<dbReference type="CDD" id="cd07906">
    <property type="entry name" value="Adenylation_DNA_ligase_LigD_LigC"/>
    <property type="match status" value="1"/>
</dbReference>
<sequence length="930" mass="103441">MAKLGEYSAKRRFETTPEPKPGVRADAAGPLLFVVQQHSARHLHYDFRLECDGVLLSWAVPRGPSLDPNDKRLAVFVEDHPYDYASFEGVIPPGQYGAGEVIVWDCGVYSPDEGGTAFDDRALAQRRVREELAAGKLSIQLRGEKLKGSFALVRTKDAKTWLLIKHKDRFAGPHDLHAQPRSVLSGVEVKDLEVVPVQRMPASRLVPTGKHAAMPAPFAPMQAETGAKVFRDPAWLWEPKLDGYRMLVYVDEPGVRMRSRRGLELAPTFPRLAAELKQQGPHGVILDGEIVAFDASGKPSFNALQNRFQLKNAREIAAADRASPTLFFAFDLLYFAGIDLRRLPYADRRRHLAQCLLPSPLVQCVHADEDGPALEQAALASGFEGVIGKRKDSRYEPAKRSPSWLKVKPVQSAEFVIGGYTRGKGSRAALGSLLIGYHEGGELRFASHVGSGLDGRSLGELEERLQALRTRSCPFASRPLVNGPATWVKPELVAEVEYQSWTDDGSLRAPVFLRLRDDIDPKSVRRSRARAPDLASDAAGEVKAAPSARGRSHAEPAEPRTRARKGAGAAAPVDARIGEVLAQLEQPKNTLDLAVGAERIRLTHLDRVYWPADAALKQPALTKRDLLRYFAQVSPLILPHLADRPLTMIRMPDGIGGQRFFQKHWEQARPAFTHTITVFSEHRDEQHDYLVCNDLPTLLWLAQSGTLEFHVWHSRAKVGPDSVSKSTDFSSSLEALEASVLNYPDYVVFDIDPYIYSGKEAKGAEPELNTVAFEKGKEVAFALRELLAEMKLEPIVKTSGKTGLHVFVPIERTLDFDDARRVSELVSRHLLKRRPKDITMEWSVQKRTGKIFMDHNMNVRGKTLNSAYSPRGVPGAPVSMPLSWAELEKAHPLDFTVTNVVKTLIQKGDRWADILERKQDLARILGSKRR</sequence>
<dbReference type="InterPro" id="IPR014146">
    <property type="entry name" value="LigD_ligase_dom"/>
</dbReference>
<comment type="cofactor">
    <cofactor evidence="1">
        <name>Mn(2+)</name>
        <dbReference type="ChEBI" id="CHEBI:29035"/>
    </cofactor>
</comment>
<dbReference type="InterPro" id="IPR052171">
    <property type="entry name" value="NHEJ_LigD"/>
</dbReference>
<keyword evidence="3" id="KW-0436">Ligase</keyword>
<keyword evidence="18" id="KW-0511">Multifunctional enzyme</keyword>
<keyword evidence="16" id="KW-0234">DNA repair</keyword>
<dbReference type="GO" id="GO:0005524">
    <property type="term" value="F:ATP binding"/>
    <property type="evidence" value="ECO:0007669"/>
    <property type="project" value="UniProtKB-KW"/>
</dbReference>
<feature type="region of interest" description="Disordered" evidence="21">
    <location>
        <begin position="524"/>
        <end position="570"/>
    </location>
</feature>
<dbReference type="Pfam" id="PF13298">
    <property type="entry name" value="LigD_N"/>
    <property type="match status" value="1"/>
</dbReference>
<evidence type="ECO:0000256" key="20">
    <source>
        <dbReference type="ARBA" id="ARBA00034003"/>
    </source>
</evidence>
<dbReference type="Pfam" id="PF21686">
    <property type="entry name" value="LigD_Prim-Pol"/>
    <property type="match status" value="1"/>
</dbReference>
<dbReference type="InterPro" id="IPR012340">
    <property type="entry name" value="NA-bd_OB-fold"/>
</dbReference>
<comment type="catalytic activity">
    <reaction evidence="20">
        <text>ATP + (deoxyribonucleotide)n-3'-hydroxyl + 5'-phospho-(deoxyribonucleotide)m = (deoxyribonucleotide)n+m + AMP + diphosphate.</text>
        <dbReference type="EC" id="6.5.1.1"/>
    </reaction>
</comment>
<comment type="caution">
    <text evidence="23">The sequence shown here is derived from an EMBL/GenBank/DDBJ whole genome shotgun (WGS) entry which is preliminary data.</text>
</comment>
<dbReference type="PROSITE" id="PS50160">
    <property type="entry name" value="DNA_LIGASE_A3"/>
    <property type="match status" value="1"/>
</dbReference>
<keyword evidence="13" id="KW-0239">DNA-directed DNA polymerase</keyword>
<keyword evidence="14" id="KW-0238">DNA-binding</keyword>
<name>A0A4R2I082_9GAMM</name>
<evidence type="ECO:0000256" key="18">
    <source>
        <dbReference type="ARBA" id="ARBA00023268"/>
    </source>
</evidence>
<dbReference type="SUPFAM" id="SSF56091">
    <property type="entry name" value="DNA ligase/mRNA capping enzyme, catalytic domain"/>
    <property type="match status" value="1"/>
</dbReference>
<dbReference type="OrthoDB" id="9802472at2"/>
<dbReference type="PANTHER" id="PTHR42705:SF3">
    <property type="entry name" value="ATP-DEPENDENT DNA LIGASE"/>
    <property type="match status" value="1"/>
</dbReference>
<dbReference type="EMBL" id="SLWQ01000013">
    <property type="protein sequence ID" value="TCO36298.1"/>
    <property type="molecule type" value="Genomic_DNA"/>
</dbReference>
<dbReference type="NCBIfam" id="TIGR02777">
    <property type="entry name" value="LigD_PE_dom"/>
    <property type="match status" value="1"/>
</dbReference>
<dbReference type="CDD" id="cd07971">
    <property type="entry name" value="OBF_DNA_ligase_LigD"/>
    <property type="match status" value="1"/>
</dbReference>
<accession>A0A4R2I082</accession>
<proteinExistence type="predicted"/>
<evidence type="ECO:0000313" key="24">
    <source>
        <dbReference type="Proteomes" id="UP000294862"/>
    </source>
</evidence>
<evidence type="ECO:0000259" key="22">
    <source>
        <dbReference type="PROSITE" id="PS50160"/>
    </source>
</evidence>
<evidence type="ECO:0000256" key="6">
    <source>
        <dbReference type="ARBA" id="ARBA00022722"/>
    </source>
</evidence>
<dbReference type="InterPro" id="IPR012310">
    <property type="entry name" value="DNA_ligase_ATP-dep_cent"/>
</dbReference>
<dbReference type="GO" id="GO:0006281">
    <property type="term" value="P:DNA repair"/>
    <property type="evidence" value="ECO:0007669"/>
    <property type="project" value="UniProtKB-KW"/>
</dbReference>
<gene>
    <name evidence="23" type="ORF">EV148_11340</name>
</gene>
<dbReference type="Gene3D" id="3.30.1490.70">
    <property type="match status" value="1"/>
</dbReference>
<evidence type="ECO:0000256" key="5">
    <source>
        <dbReference type="ARBA" id="ARBA00022695"/>
    </source>
</evidence>
<evidence type="ECO:0000256" key="13">
    <source>
        <dbReference type="ARBA" id="ARBA00022932"/>
    </source>
</evidence>
<evidence type="ECO:0000256" key="1">
    <source>
        <dbReference type="ARBA" id="ARBA00001936"/>
    </source>
</evidence>
<keyword evidence="4" id="KW-0808">Transferase</keyword>
<evidence type="ECO:0000256" key="3">
    <source>
        <dbReference type="ARBA" id="ARBA00022598"/>
    </source>
</evidence>
<dbReference type="CDD" id="cd04861">
    <property type="entry name" value="LigD_Pol_like"/>
    <property type="match status" value="1"/>
</dbReference>
<evidence type="ECO:0000256" key="11">
    <source>
        <dbReference type="ARBA" id="ARBA00022839"/>
    </source>
</evidence>
<dbReference type="SUPFAM" id="SSF50249">
    <property type="entry name" value="Nucleic acid-binding proteins"/>
    <property type="match status" value="1"/>
</dbReference>
<evidence type="ECO:0000256" key="8">
    <source>
        <dbReference type="ARBA" id="ARBA00022741"/>
    </source>
</evidence>
<evidence type="ECO:0000256" key="9">
    <source>
        <dbReference type="ARBA" id="ARBA00022763"/>
    </source>
</evidence>
<dbReference type="GO" id="GO:0003887">
    <property type="term" value="F:DNA-directed DNA polymerase activity"/>
    <property type="evidence" value="ECO:0007669"/>
    <property type="project" value="UniProtKB-KW"/>
</dbReference>
<dbReference type="NCBIfam" id="TIGR02778">
    <property type="entry name" value="ligD_pol"/>
    <property type="match status" value="1"/>
</dbReference>
<feature type="region of interest" description="Disordered" evidence="21">
    <location>
        <begin position="1"/>
        <end position="22"/>
    </location>
</feature>
<dbReference type="GO" id="GO:0003677">
    <property type="term" value="F:DNA binding"/>
    <property type="evidence" value="ECO:0007669"/>
    <property type="project" value="UniProtKB-KW"/>
</dbReference>
<keyword evidence="9" id="KW-0227">DNA damage</keyword>
<dbReference type="Gene3D" id="2.40.50.140">
    <property type="entry name" value="Nucleic acid-binding proteins"/>
    <property type="match status" value="1"/>
</dbReference>
<evidence type="ECO:0000256" key="15">
    <source>
        <dbReference type="ARBA" id="ARBA00023172"/>
    </source>
</evidence>
<dbReference type="Gene3D" id="3.90.920.10">
    <property type="entry name" value="DNA primase, PRIM domain"/>
    <property type="match status" value="1"/>
</dbReference>
<dbReference type="GO" id="GO:0004527">
    <property type="term" value="F:exonuclease activity"/>
    <property type="evidence" value="ECO:0007669"/>
    <property type="project" value="UniProtKB-KW"/>
</dbReference>
<organism evidence="23 24">
    <name type="scientific">Dokdonella fugitiva</name>
    <dbReference type="NCBI Taxonomy" id="328517"/>
    <lineage>
        <taxon>Bacteria</taxon>
        <taxon>Pseudomonadati</taxon>
        <taxon>Pseudomonadota</taxon>
        <taxon>Gammaproteobacteria</taxon>
        <taxon>Lysobacterales</taxon>
        <taxon>Rhodanobacteraceae</taxon>
        <taxon>Dokdonella</taxon>
    </lineage>
</organism>
<keyword evidence="11" id="KW-0269">Exonuclease</keyword>
<evidence type="ECO:0000256" key="17">
    <source>
        <dbReference type="ARBA" id="ARBA00023211"/>
    </source>
</evidence>
<keyword evidence="7" id="KW-0479">Metal-binding</keyword>
<keyword evidence="15" id="KW-0233">DNA recombination</keyword>
<protein>
    <recommendedName>
        <fullName evidence="2">DNA ligase (ATP)</fullName>
        <ecNumber evidence="2">6.5.1.1</ecNumber>
    </recommendedName>
    <alternativeName>
        <fullName evidence="19">NHEJ DNA polymerase</fullName>
    </alternativeName>
</protein>
<keyword evidence="5" id="KW-0548">Nucleotidyltransferase</keyword>
<dbReference type="RefSeq" id="WP_132000074.1">
    <property type="nucleotide sequence ID" value="NZ_SLWQ01000013.1"/>
</dbReference>
<keyword evidence="17" id="KW-0464">Manganese</keyword>
<dbReference type="AlphaFoldDB" id="A0A4R2I082"/>
<dbReference type="GO" id="GO:0046872">
    <property type="term" value="F:metal ion binding"/>
    <property type="evidence" value="ECO:0007669"/>
    <property type="project" value="UniProtKB-KW"/>
</dbReference>
<evidence type="ECO:0000256" key="19">
    <source>
        <dbReference type="ARBA" id="ARBA00029943"/>
    </source>
</evidence>
<evidence type="ECO:0000256" key="7">
    <source>
        <dbReference type="ARBA" id="ARBA00022723"/>
    </source>
</evidence>
<keyword evidence="10" id="KW-0378">Hydrolase</keyword>
<feature type="compositionally biased region" description="Basic and acidic residues" evidence="21">
    <location>
        <begin position="8"/>
        <end position="22"/>
    </location>
</feature>
<evidence type="ECO:0000313" key="23">
    <source>
        <dbReference type="EMBL" id="TCO36298.1"/>
    </source>
</evidence>
<evidence type="ECO:0000256" key="21">
    <source>
        <dbReference type="SAM" id="MobiDB-lite"/>
    </source>
</evidence>
<dbReference type="GO" id="GO:0006310">
    <property type="term" value="P:DNA recombination"/>
    <property type="evidence" value="ECO:0007669"/>
    <property type="project" value="UniProtKB-KW"/>
</dbReference>
<reference evidence="23 24" key="1">
    <citation type="journal article" date="2015" name="Stand. Genomic Sci.">
        <title>Genomic Encyclopedia of Bacterial and Archaeal Type Strains, Phase III: the genomes of soil and plant-associated and newly described type strains.</title>
        <authorList>
            <person name="Whitman W.B."/>
            <person name="Woyke T."/>
            <person name="Klenk H.P."/>
            <person name="Zhou Y."/>
            <person name="Lilburn T.G."/>
            <person name="Beck B.J."/>
            <person name="De Vos P."/>
            <person name="Vandamme P."/>
            <person name="Eisen J.A."/>
            <person name="Garrity G."/>
            <person name="Hugenholtz P."/>
            <person name="Kyrpides N.C."/>
        </authorList>
    </citation>
    <scope>NUCLEOTIDE SEQUENCE [LARGE SCALE GENOMIC DNA]</scope>
    <source>
        <strain evidence="23 24">A3</strain>
    </source>
</reference>
<keyword evidence="8" id="KW-0547">Nucleotide-binding</keyword>
<evidence type="ECO:0000256" key="10">
    <source>
        <dbReference type="ARBA" id="ARBA00022801"/>
    </source>
</evidence>